<proteinExistence type="predicted"/>
<sequence length="36" mass="4241">MLQLHPCNQHIIFNLIEICTEPNSFQLHAKYLKTMA</sequence>
<organism evidence="1">
    <name type="scientific">Rhizophora mucronata</name>
    <name type="common">Asiatic mangrove</name>
    <dbReference type="NCBI Taxonomy" id="61149"/>
    <lineage>
        <taxon>Eukaryota</taxon>
        <taxon>Viridiplantae</taxon>
        <taxon>Streptophyta</taxon>
        <taxon>Embryophyta</taxon>
        <taxon>Tracheophyta</taxon>
        <taxon>Spermatophyta</taxon>
        <taxon>Magnoliopsida</taxon>
        <taxon>eudicotyledons</taxon>
        <taxon>Gunneridae</taxon>
        <taxon>Pentapetalae</taxon>
        <taxon>rosids</taxon>
        <taxon>fabids</taxon>
        <taxon>Malpighiales</taxon>
        <taxon>Rhizophoraceae</taxon>
        <taxon>Rhizophora</taxon>
    </lineage>
</organism>
<reference evidence="1" key="1">
    <citation type="submission" date="2018-02" db="EMBL/GenBank/DDBJ databases">
        <title>Rhizophora mucronata_Transcriptome.</title>
        <authorList>
            <person name="Meera S.P."/>
            <person name="Sreeshan A."/>
            <person name="Augustine A."/>
        </authorList>
    </citation>
    <scope>NUCLEOTIDE SEQUENCE</scope>
    <source>
        <tissue evidence="1">Leaf</tissue>
    </source>
</reference>
<protein>
    <submittedName>
        <fullName evidence="1">Uncharacterized protein</fullName>
    </submittedName>
</protein>
<dbReference type="AlphaFoldDB" id="A0A2P2N1H5"/>
<dbReference type="EMBL" id="GGEC01055834">
    <property type="protein sequence ID" value="MBX36318.1"/>
    <property type="molecule type" value="Transcribed_RNA"/>
</dbReference>
<name>A0A2P2N1H5_RHIMU</name>
<evidence type="ECO:0000313" key="1">
    <source>
        <dbReference type="EMBL" id="MBX36318.1"/>
    </source>
</evidence>
<accession>A0A2P2N1H5</accession>